<feature type="compositionally biased region" description="Low complexity" evidence="1">
    <location>
        <begin position="658"/>
        <end position="696"/>
    </location>
</feature>
<dbReference type="Proteomes" id="UP000314294">
    <property type="component" value="Unassembled WGS sequence"/>
</dbReference>
<protein>
    <submittedName>
        <fullName evidence="2">Tau-tubulin kinase 1</fullName>
    </submittedName>
</protein>
<reference evidence="2 3" key="1">
    <citation type="submission" date="2019-03" db="EMBL/GenBank/DDBJ databases">
        <title>First draft genome of Liparis tanakae, snailfish: a comprehensive survey of snailfish specific genes.</title>
        <authorList>
            <person name="Kim W."/>
            <person name="Song I."/>
            <person name="Jeong J.-H."/>
            <person name="Kim D."/>
            <person name="Kim S."/>
            <person name="Ryu S."/>
            <person name="Song J.Y."/>
            <person name="Lee S.K."/>
        </authorList>
    </citation>
    <scope>NUCLEOTIDE SEQUENCE [LARGE SCALE GENOMIC DNA]</scope>
    <source>
        <tissue evidence="2">Muscle</tissue>
    </source>
</reference>
<feature type="compositionally biased region" description="Basic and acidic residues" evidence="1">
    <location>
        <begin position="361"/>
        <end position="370"/>
    </location>
</feature>
<feature type="compositionally biased region" description="Polar residues" evidence="1">
    <location>
        <begin position="210"/>
        <end position="219"/>
    </location>
</feature>
<feature type="compositionally biased region" description="Low complexity" evidence="1">
    <location>
        <begin position="580"/>
        <end position="593"/>
    </location>
</feature>
<feature type="region of interest" description="Disordered" evidence="1">
    <location>
        <begin position="179"/>
        <end position="337"/>
    </location>
</feature>
<feature type="compositionally biased region" description="Polar residues" evidence="1">
    <location>
        <begin position="635"/>
        <end position="649"/>
    </location>
</feature>
<feature type="compositionally biased region" description="Basic and acidic residues" evidence="1">
    <location>
        <begin position="197"/>
        <end position="209"/>
    </location>
</feature>
<organism evidence="2 3">
    <name type="scientific">Liparis tanakae</name>
    <name type="common">Tanaka's snailfish</name>
    <dbReference type="NCBI Taxonomy" id="230148"/>
    <lineage>
        <taxon>Eukaryota</taxon>
        <taxon>Metazoa</taxon>
        <taxon>Chordata</taxon>
        <taxon>Craniata</taxon>
        <taxon>Vertebrata</taxon>
        <taxon>Euteleostomi</taxon>
        <taxon>Actinopterygii</taxon>
        <taxon>Neopterygii</taxon>
        <taxon>Teleostei</taxon>
        <taxon>Neoteleostei</taxon>
        <taxon>Acanthomorphata</taxon>
        <taxon>Eupercaria</taxon>
        <taxon>Perciformes</taxon>
        <taxon>Cottioidei</taxon>
        <taxon>Cottales</taxon>
        <taxon>Liparidae</taxon>
        <taxon>Liparis</taxon>
    </lineage>
</organism>
<accession>A0A4Z2HNT8</accession>
<comment type="caution">
    <text evidence="2">The sequence shown here is derived from an EMBL/GenBank/DDBJ whole genome shotgun (WGS) entry which is preliminary data.</text>
</comment>
<dbReference type="EMBL" id="SRLO01000206">
    <property type="protein sequence ID" value="TNN67250.1"/>
    <property type="molecule type" value="Genomic_DNA"/>
</dbReference>
<feature type="compositionally biased region" description="Low complexity" evidence="1">
    <location>
        <begin position="607"/>
        <end position="623"/>
    </location>
</feature>
<feature type="compositionally biased region" description="Basic and acidic residues" evidence="1">
    <location>
        <begin position="235"/>
        <end position="246"/>
    </location>
</feature>
<proteinExistence type="predicted"/>
<gene>
    <name evidence="2" type="primary">Ttbk1</name>
    <name evidence="2" type="ORF">EYF80_022499</name>
</gene>
<keyword evidence="3" id="KW-1185">Reference proteome</keyword>
<feature type="region of interest" description="Disordered" evidence="1">
    <location>
        <begin position="1"/>
        <end position="109"/>
    </location>
</feature>
<evidence type="ECO:0000313" key="2">
    <source>
        <dbReference type="EMBL" id="TNN67250.1"/>
    </source>
</evidence>
<keyword evidence="2" id="KW-0418">Kinase</keyword>
<evidence type="ECO:0000313" key="3">
    <source>
        <dbReference type="Proteomes" id="UP000314294"/>
    </source>
</evidence>
<feature type="compositionally biased region" description="Basic and acidic residues" evidence="1">
    <location>
        <begin position="711"/>
        <end position="720"/>
    </location>
</feature>
<dbReference type="OrthoDB" id="5979581at2759"/>
<keyword evidence="2" id="KW-0808">Transferase</keyword>
<feature type="compositionally biased region" description="Basic and acidic residues" evidence="1">
    <location>
        <begin position="100"/>
        <end position="109"/>
    </location>
</feature>
<feature type="region of interest" description="Disordered" evidence="1">
    <location>
        <begin position="124"/>
        <end position="161"/>
    </location>
</feature>
<dbReference type="AlphaFoldDB" id="A0A4Z2HNT8"/>
<sequence length="720" mass="77083">METSKRTSGVELVVRPKTHTRDSSRGMLTLTEEEASRRSGGSPAQSPCHSLPSGRPRRRESEPNGPHRPLDEDRHQPRPNQLRRLASYVFSSSTLETEQGETHGSEAWRRDAAGAFSDRRIFKFCSGDAMSPPEQSAPSPPSPDYRTQGQSEEKEHFHLLPQLRAKRADFLAVMLTGTLPQRRSFPAAAAEEEEEAREPSGPKDDDVTKSESNSEASQKSTERSVDAAPSTLMAEDQRGGQREHASTADADPDLEDASKTLVLFSPGDTRKSPSGDPVLEAELATPCTPCTPCALSSRIDPQEAVGPDPPEAGRLSPALRSDLRPATPIAPASPPFTKVERTFVHIAETSHLNVMSSNGHSARESDRDVSAKASVAEDGAGERGAAPETRESAEEELVPAPPEERLETDNGPSGAPLRPVSPDAVSPVRELTEAEEPPSPGELQATGSEPPAAAKPQIRSRIPILVSEEDSGSERSSSLSARARLRQRARQLDLARVLVQKQQGRWMRKRMASGTSSSVSSGDDERRRASETLSTAGSEEDTHTLDTESRRSCRLKPTEERGSKEYRSRIPRPVTPVKRAPAGLAAPSPLSVPDASATKGAPSVTNGSSSSFPRPSAGPSGSPRMPLRVLLGTRRSLSSNRCRTDSPSPQRACPSRQPLSVRTPTVPLLPPRTTATVRRSASQEAAGQTAHGAAPARTRPKTGGAAKGKPSAKEKAAPAR</sequence>
<feature type="region of interest" description="Disordered" evidence="1">
    <location>
        <begin position="352"/>
        <end position="720"/>
    </location>
</feature>
<feature type="compositionally biased region" description="Basic and acidic residues" evidence="1">
    <location>
        <begin position="540"/>
        <end position="568"/>
    </location>
</feature>
<dbReference type="GO" id="GO:0016301">
    <property type="term" value="F:kinase activity"/>
    <property type="evidence" value="ECO:0007669"/>
    <property type="project" value="UniProtKB-KW"/>
</dbReference>
<name>A0A4Z2HNT8_9TELE</name>
<evidence type="ECO:0000256" key="1">
    <source>
        <dbReference type="SAM" id="MobiDB-lite"/>
    </source>
</evidence>